<accession>A0A7C9LWM5</accession>
<keyword evidence="3" id="KW-1185">Reference proteome</keyword>
<comment type="caution">
    <text evidence="2">The sequence shown here is derived from an EMBL/GenBank/DDBJ whole genome shotgun (WGS) entry which is preliminary data.</text>
</comment>
<organism evidence="2 3">
    <name type="scientific">Deinococcus arboris</name>
    <dbReference type="NCBI Taxonomy" id="2682977"/>
    <lineage>
        <taxon>Bacteria</taxon>
        <taxon>Thermotogati</taxon>
        <taxon>Deinococcota</taxon>
        <taxon>Deinococci</taxon>
        <taxon>Deinococcales</taxon>
        <taxon>Deinococcaceae</taxon>
        <taxon>Deinococcus</taxon>
    </lineage>
</organism>
<feature type="transmembrane region" description="Helical" evidence="1">
    <location>
        <begin position="100"/>
        <end position="121"/>
    </location>
</feature>
<keyword evidence="1" id="KW-1133">Transmembrane helix</keyword>
<reference evidence="2 3" key="1">
    <citation type="submission" date="2019-12" db="EMBL/GenBank/DDBJ databases">
        <title>Deinococcus sp. HMF7620 Genome sequencing and assembly.</title>
        <authorList>
            <person name="Kang H."/>
            <person name="Kim H."/>
            <person name="Joh K."/>
        </authorList>
    </citation>
    <scope>NUCLEOTIDE SEQUENCE [LARGE SCALE GENOMIC DNA]</scope>
    <source>
        <strain evidence="2 3">HMF7620</strain>
    </source>
</reference>
<dbReference type="EMBL" id="WQLB01000029">
    <property type="protein sequence ID" value="MVN88480.1"/>
    <property type="molecule type" value="Genomic_DNA"/>
</dbReference>
<evidence type="ECO:0000313" key="2">
    <source>
        <dbReference type="EMBL" id="MVN88480.1"/>
    </source>
</evidence>
<evidence type="ECO:0000256" key="1">
    <source>
        <dbReference type="SAM" id="Phobius"/>
    </source>
</evidence>
<gene>
    <name evidence="2" type="ORF">GO986_17195</name>
</gene>
<keyword evidence="1" id="KW-0812">Transmembrane</keyword>
<keyword evidence="1" id="KW-0472">Membrane</keyword>
<feature type="transmembrane region" description="Helical" evidence="1">
    <location>
        <begin position="127"/>
        <end position="147"/>
    </location>
</feature>
<name>A0A7C9LWM5_9DEIO</name>
<protein>
    <submittedName>
        <fullName evidence="2">Uncharacterized protein</fullName>
    </submittedName>
</protein>
<dbReference type="Proteomes" id="UP000483286">
    <property type="component" value="Unassembled WGS sequence"/>
</dbReference>
<feature type="transmembrane region" description="Helical" evidence="1">
    <location>
        <begin position="177"/>
        <end position="201"/>
    </location>
</feature>
<sequence>MLSNTPGRRMLKSGVSQPTQRLTLLRWSLDLSLLFTILTAWGSVGWPAMSGIGNIVLGVIQIGFMVLSVAALFVLRQWLSALQTQDRTSLVGADRAVQQIWRWLPWVFALAVLSGAAVPGVEQSVSNGAVLLVLIPASIGFAVWWYFSEALRDWIRSATQAALNPPEGIAYAVRNRLLIWLTWGRVLSVVSLLMSGVVVIFRFGLEPFLVPQFPALIAQVITVLLFFWAHPVVDRWNTASRVRSGGLDHVTPLG</sequence>
<proteinExistence type="predicted"/>
<feature type="transmembrane region" description="Helical" evidence="1">
    <location>
        <begin position="213"/>
        <end position="233"/>
    </location>
</feature>
<evidence type="ECO:0000313" key="3">
    <source>
        <dbReference type="Proteomes" id="UP000483286"/>
    </source>
</evidence>
<feature type="transmembrane region" description="Helical" evidence="1">
    <location>
        <begin position="31"/>
        <end position="49"/>
    </location>
</feature>
<feature type="transmembrane region" description="Helical" evidence="1">
    <location>
        <begin position="55"/>
        <end position="79"/>
    </location>
</feature>
<dbReference type="AlphaFoldDB" id="A0A7C9LWM5"/>